<sequence>MLEAFVILGIIVVVLLAIAVIVDFKDRNRRGRPLTRGANLGQARRGDLNPQEQVPDQGGYLFWG</sequence>
<proteinExistence type="predicted"/>
<gene>
    <name evidence="3" type="ORF">ACFSYJ_10635</name>
</gene>
<keyword evidence="2" id="KW-0472">Membrane</keyword>
<organism evidence="3 4">
    <name type="scientific">Amycolatopsis samaneae</name>
    <dbReference type="NCBI Taxonomy" id="664691"/>
    <lineage>
        <taxon>Bacteria</taxon>
        <taxon>Bacillati</taxon>
        <taxon>Actinomycetota</taxon>
        <taxon>Actinomycetes</taxon>
        <taxon>Pseudonocardiales</taxon>
        <taxon>Pseudonocardiaceae</taxon>
        <taxon>Amycolatopsis</taxon>
    </lineage>
</organism>
<evidence type="ECO:0000313" key="3">
    <source>
        <dbReference type="EMBL" id="MFD2459063.1"/>
    </source>
</evidence>
<evidence type="ECO:0000256" key="2">
    <source>
        <dbReference type="SAM" id="Phobius"/>
    </source>
</evidence>
<dbReference type="EMBL" id="JBHUKU010000005">
    <property type="protein sequence ID" value="MFD2459063.1"/>
    <property type="molecule type" value="Genomic_DNA"/>
</dbReference>
<evidence type="ECO:0008006" key="5">
    <source>
        <dbReference type="Google" id="ProtNLM"/>
    </source>
</evidence>
<keyword evidence="4" id="KW-1185">Reference proteome</keyword>
<keyword evidence="2" id="KW-1133">Transmembrane helix</keyword>
<comment type="caution">
    <text evidence="3">The sequence shown here is derived from an EMBL/GenBank/DDBJ whole genome shotgun (WGS) entry which is preliminary data.</text>
</comment>
<dbReference type="Proteomes" id="UP001597419">
    <property type="component" value="Unassembled WGS sequence"/>
</dbReference>
<accession>A0ABW5GD84</accession>
<feature type="transmembrane region" description="Helical" evidence="2">
    <location>
        <begin position="6"/>
        <end position="24"/>
    </location>
</feature>
<feature type="region of interest" description="Disordered" evidence="1">
    <location>
        <begin position="32"/>
        <end position="64"/>
    </location>
</feature>
<protein>
    <recommendedName>
        <fullName evidence="5">Translocase</fullName>
    </recommendedName>
</protein>
<keyword evidence="2" id="KW-0812">Transmembrane</keyword>
<name>A0ABW5GD84_9PSEU</name>
<evidence type="ECO:0000256" key="1">
    <source>
        <dbReference type="SAM" id="MobiDB-lite"/>
    </source>
</evidence>
<reference evidence="4" key="1">
    <citation type="journal article" date="2019" name="Int. J. Syst. Evol. Microbiol.">
        <title>The Global Catalogue of Microorganisms (GCM) 10K type strain sequencing project: providing services to taxonomists for standard genome sequencing and annotation.</title>
        <authorList>
            <consortium name="The Broad Institute Genomics Platform"/>
            <consortium name="The Broad Institute Genome Sequencing Center for Infectious Disease"/>
            <person name="Wu L."/>
            <person name="Ma J."/>
        </authorList>
    </citation>
    <scope>NUCLEOTIDE SEQUENCE [LARGE SCALE GENOMIC DNA]</scope>
    <source>
        <strain evidence="4">CGMCC 4.7643</strain>
    </source>
</reference>
<dbReference type="RefSeq" id="WP_345406295.1">
    <property type="nucleotide sequence ID" value="NZ_BAABHG010000019.1"/>
</dbReference>
<evidence type="ECO:0000313" key="4">
    <source>
        <dbReference type="Proteomes" id="UP001597419"/>
    </source>
</evidence>